<dbReference type="EMBL" id="AQFT01000141">
    <property type="protein sequence ID" value="EMZ20605.1"/>
    <property type="molecule type" value="Genomic_DNA"/>
</dbReference>
<dbReference type="STRING" id="1235802.C823_04903"/>
<dbReference type="InterPro" id="IPR018060">
    <property type="entry name" value="HTH_AraC"/>
</dbReference>
<comment type="caution">
    <text evidence="5">The sequence shown here is derived from an EMBL/GenBank/DDBJ whole genome shotgun (WGS) entry which is preliminary data.</text>
</comment>
<dbReference type="Gene3D" id="1.10.10.60">
    <property type="entry name" value="Homeodomain-like"/>
    <property type="match status" value="2"/>
</dbReference>
<dbReference type="eggNOG" id="COG1917">
    <property type="taxonomic scope" value="Bacteria"/>
</dbReference>
<organism evidence="5 6">
    <name type="scientific">Eubacterium plexicaudatum ASF492</name>
    <dbReference type="NCBI Taxonomy" id="1235802"/>
    <lineage>
        <taxon>Bacteria</taxon>
        <taxon>Bacillati</taxon>
        <taxon>Bacillota</taxon>
        <taxon>Clostridia</taxon>
        <taxon>Eubacteriales</taxon>
        <taxon>Eubacteriaceae</taxon>
        <taxon>Eubacterium</taxon>
    </lineage>
</organism>
<keyword evidence="1" id="KW-0805">Transcription regulation</keyword>
<dbReference type="InterPro" id="IPR003313">
    <property type="entry name" value="AraC-bd"/>
</dbReference>
<evidence type="ECO:0000256" key="2">
    <source>
        <dbReference type="ARBA" id="ARBA00023125"/>
    </source>
</evidence>
<dbReference type="Gene3D" id="2.60.120.10">
    <property type="entry name" value="Jelly Rolls"/>
    <property type="match status" value="1"/>
</dbReference>
<dbReference type="GO" id="GO:0043565">
    <property type="term" value="F:sequence-specific DNA binding"/>
    <property type="evidence" value="ECO:0007669"/>
    <property type="project" value="InterPro"/>
</dbReference>
<dbReference type="SUPFAM" id="SSF46689">
    <property type="entry name" value="Homeodomain-like"/>
    <property type="match status" value="2"/>
</dbReference>
<dbReference type="Pfam" id="PF12833">
    <property type="entry name" value="HTH_18"/>
    <property type="match status" value="1"/>
</dbReference>
<dbReference type="OrthoDB" id="9782164at2"/>
<proteinExistence type="predicted"/>
<dbReference type="PANTHER" id="PTHR43280">
    <property type="entry name" value="ARAC-FAMILY TRANSCRIPTIONAL REGULATOR"/>
    <property type="match status" value="1"/>
</dbReference>
<evidence type="ECO:0000313" key="6">
    <source>
        <dbReference type="Proteomes" id="UP000012589"/>
    </source>
</evidence>
<evidence type="ECO:0000259" key="4">
    <source>
        <dbReference type="PROSITE" id="PS01124"/>
    </source>
</evidence>
<dbReference type="GO" id="GO:0003700">
    <property type="term" value="F:DNA-binding transcription factor activity"/>
    <property type="evidence" value="ECO:0007669"/>
    <property type="project" value="InterPro"/>
</dbReference>
<dbReference type="eggNOG" id="COG2207">
    <property type="taxonomic scope" value="Bacteria"/>
</dbReference>
<name>N2A3F9_9FIRM</name>
<dbReference type="HOGENOM" id="CLU_000445_88_3_9"/>
<reference evidence="5 6" key="1">
    <citation type="journal article" date="2014" name="Genome Announc.">
        <title>Draft genome sequences of the altered schaedler flora, a defined bacterial community from gnotobiotic mice.</title>
        <authorList>
            <person name="Wannemuehler M.J."/>
            <person name="Overstreet A.M."/>
            <person name="Ward D.V."/>
            <person name="Phillips G.J."/>
        </authorList>
    </citation>
    <scope>NUCLEOTIDE SEQUENCE [LARGE SCALE GENOMIC DNA]</scope>
    <source>
        <strain evidence="5 6">ASF492</strain>
    </source>
</reference>
<dbReference type="PRINTS" id="PR00032">
    <property type="entry name" value="HTHARAC"/>
</dbReference>
<feature type="domain" description="HTH araC/xylS-type" evidence="4">
    <location>
        <begin position="192"/>
        <end position="290"/>
    </location>
</feature>
<dbReference type="InterPro" id="IPR009057">
    <property type="entry name" value="Homeodomain-like_sf"/>
</dbReference>
<dbReference type="AlphaFoldDB" id="N2A3F9"/>
<dbReference type="SUPFAM" id="SSF51215">
    <property type="entry name" value="Regulatory protein AraC"/>
    <property type="match status" value="1"/>
</dbReference>
<gene>
    <name evidence="5" type="ORF">C823_04903</name>
</gene>
<evidence type="ECO:0000313" key="5">
    <source>
        <dbReference type="EMBL" id="EMZ20605.1"/>
    </source>
</evidence>
<evidence type="ECO:0000256" key="3">
    <source>
        <dbReference type="ARBA" id="ARBA00023163"/>
    </source>
</evidence>
<dbReference type="InterPro" id="IPR020449">
    <property type="entry name" value="Tscrpt_reg_AraC-type_HTH"/>
</dbReference>
<dbReference type="PROSITE" id="PS00041">
    <property type="entry name" value="HTH_ARAC_FAMILY_1"/>
    <property type="match status" value="1"/>
</dbReference>
<dbReference type="InterPro" id="IPR018062">
    <property type="entry name" value="HTH_AraC-typ_CS"/>
</dbReference>
<evidence type="ECO:0000256" key="1">
    <source>
        <dbReference type="ARBA" id="ARBA00023015"/>
    </source>
</evidence>
<dbReference type="PANTHER" id="PTHR43280:SF28">
    <property type="entry name" value="HTH-TYPE TRANSCRIPTIONAL ACTIVATOR RHAS"/>
    <property type="match status" value="1"/>
</dbReference>
<dbReference type="InterPro" id="IPR014710">
    <property type="entry name" value="RmlC-like_jellyroll"/>
</dbReference>
<keyword evidence="2" id="KW-0238">DNA-binding</keyword>
<dbReference type="Proteomes" id="UP000012589">
    <property type="component" value="Unassembled WGS sequence"/>
</dbReference>
<accession>N2A3F9</accession>
<keyword evidence="6" id="KW-1185">Reference proteome</keyword>
<keyword evidence="3" id="KW-0804">Transcription</keyword>
<dbReference type="PATRIC" id="fig|1235802.3.peg.5162"/>
<sequence length="301" mass="34914">MNILEYENYQEKKTHFDASFPYNTYLCCIPQDFLSVPLHWHLEMEIIYIKKGCGIVSIDLSPASVNEGDIILIAPGQLHGISQYENTRLEYENILFDLSMLEAKGNDSCTSDFFAPLRHSHVPAKNIYTSADKKHERIAYWLDQADEICKTFPQAYQLYIKSCLFGLFYELFANREIAAAPKKTLPSLEKLKMIIKYVENHYQDRITIEQIASFCDYSQSHFMKYFKNAMGISFIEYLNDYRLMMAARLLLASDSNILSISQEVGFENLSYFNRSFKKKFNVTPSAYRKGHPKTTFGKDTT</sequence>
<dbReference type="Pfam" id="PF02311">
    <property type="entry name" value="AraC_binding"/>
    <property type="match status" value="1"/>
</dbReference>
<dbReference type="InterPro" id="IPR037923">
    <property type="entry name" value="HTH-like"/>
</dbReference>
<protein>
    <recommendedName>
        <fullName evidence="4">HTH araC/xylS-type domain-containing protein</fullName>
    </recommendedName>
</protein>
<dbReference type="SMART" id="SM00342">
    <property type="entry name" value="HTH_ARAC"/>
    <property type="match status" value="1"/>
</dbReference>
<dbReference type="PROSITE" id="PS01124">
    <property type="entry name" value="HTH_ARAC_FAMILY_2"/>
    <property type="match status" value="1"/>
</dbReference>